<dbReference type="Proteomes" id="UP001415857">
    <property type="component" value="Unassembled WGS sequence"/>
</dbReference>
<accession>A0AAP0X5M6</accession>
<dbReference type="EMBL" id="JBBPBK010000004">
    <property type="protein sequence ID" value="KAK9286358.1"/>
    <property type="molecule type" value="Genomic_DNA"/>
</dbReference>
<proteinExistence type="predicted"/>
<keyword evidence="1" id="KW-1133">Transmembrane helix</keyword>
<keyword evidence="3" id="KW-1185">Reference proteome</keyword>
<dbReference type="AlphaFoldDB" id="A0AAP0X5M6"/>
<feature type="transmembrane region" description="Helical" evidence="1">
    <location>
        <begin position="80"/>
        <end position="99"/>
    </location>
</feature>
<keyword evidence="1" id="KW-0472">Membrane</keyword>
<comment type="caution">
    <text evidence="2">The sequence shown here is derived from an EMBL/GenBank/DDBJ whole genome shotgun (WGS) entry which is preliminary data.</text>
</comment>
<gene>
    <name evidence="2" type="ORF">L1049_014752</name>
</gene>
<reference evidence="2 3" key="1">
    <citation type="journal article" date="2024" name="Plant J.">
        <title>Genome sequences and population genomics reveal climatic adaptation and genomic divergence between two closely related sweetgum species.</title>
        <authorList>
            <person name="Xu W.Q."/>
            <person name="Ren C.Q."/>
            <person name="Zhang X.Y."/>
            <person name="Comes H.P."/>
            <person name="Liu X.H."/>
            <person name="Li Y.G."/>
            <person name="Kettle C.J."/>
            <person name="Jalonen R."/>
            <person name="Gaisberger H."/>
            <person name="Ma Y.Z."/>
            <person name="Qiu Y.X."/>
        </authorList>
    </citation>
    <scope>NUCLEOTIDE SEQUENCE [LARGE SCALE GENOMIC DNA]</scope>
    <source>
        <strain evidence="2">Hangzhou</strain>
    </source>
</reference>
<protein>
    <submittedName>
        <fullName evidence="2">Uncharacterized protein</fullName>
    </submittedName>
</protein>
<evidence type="ECO:0000313" key="2">
    <source>
        <dbReference type="EMBL" id="KAK9286358.1"/>
    </source>
</evidence>
<keyword evidence="1" id="KW-0812">Transmembrane</keyword>
<sequence length="104" mass="11682">MHWLLVVFLHKRRATIAVINHPLGWDKKDLLDTFLVFVGVGFSRLLDNSTTPLVLDLGLVDAAFGILMELALNMDKVDGGYVLPSLLLLCALLISWRAYNYNPE</sequence>
<evidence type="ECO:0000313" key="3">
    <source>
        <dbReference type="Proteomes" id="UP001415857"/>
    </source>
</evidence>
<organism evidence="2 3">
    <name type="scientific">Liquidambar formosana</name>
    <name type="common">Formosan gum</name>
    <dbReference type="NCBI Taxonomy" id="63359"/>
    <lineage>
        <taxon>Eukaryota</taxon>
        <taxon>Viridiplantae</taxon>
        <taxon>Streptophyta</taxon>
        <taxon>Embryophyta</taxon>
        <taxon>Tracheophyta</taxon>
        <taxon>Spermatophyta</taxon>
        <taxon>Magnoliopsida</taxon>
        <taxon>eudicotyledons</taxon>
        <taxon>Gunneridae</taxon>
        <taxon>Pentapetalae</taxon>
        <taxon>Saxifragales</taxon>
        <taxon>Altingiaceae</taxon>
        <taxon>Liquidambar</taxon>
    </lineage>
</organism>
<name>A0AAP0X5M6_LIQFO</name>
<evidence type="ECO:0000256" key="1">
    <source>
        <dbReference type="SAM" id="Phobius"/>
    </source>
</evidence>